<dbReference type="GO" id="GO:0016787">
    <property type="term" value="F:hydrolase activity"/>
    <property type="evidence" value="ECO:0007669"/>
    <property type="project" value="UniProtKB-KW"/>
</dbReference>
<proteinExistence type="predicted"/>
<evidence type="ECO:0000256" key="7">
    <source>
        <dbReference type="ARBA" id="ARBA00022801"/>
    </source>
</evidence>
<keyword evidence="6" id="KW-0227">DNA damage</keyword>
<feature type="transmembrane region" description="Helical" evidence="11">
    <location>
        <begin position="156"/>
        <end position="176"/>
    </location>
</feature>
<dbReference type="PANTHER" id="PTHR15822">
    <property type="entry name" value="TRAF AND TNF RECEPTOR-ASSOCIATED PROTEIN"/>
    <property type="match status" value="1"/>
</dbReference>
<dbReference type="Proteomes" id="UP001603857">
    <property type="component" value="Unassembled WGS sequence"/>
</dbReference>
<gene>
    <name evidence="12" type="ORF">Fmac_026360</name>
</gene>
<name>A0ABD1LET8_9FABA</name>
<keyword evidence="4" id="KW-0540">Nuclease</keyword>
<evidence type="ECO:0000313" key="12">
    <source>
        <dbReference type="EMBL" id="KAL2321981.1"/>
    </source>
</evidence>
<comment type="cofactor">
    <cofactor evidence="2">
        <name>Mg(2+)</name>
        <dbReference type="ChEBI" id="CHEBI:18420"/>
    </cofactor>
</comment>
<protein>
    <submittedName>
        <fullName evidence="12">Uncharacterized protein</fullName>
    </submittedName>
</protein>
<evidence type="ECO:0000256" key="1">
    <source>
        <dbReference type="ARBA" id="ARBA00001936"/>
    </source>
</evidence>
<comment type="caution">
    <text evidence="12">The sequence shown here is derived from an EMBL/GenBank/DDBJ whole genome shotgun (WGS) entry which is preliminary data.</text>
</comment>
<evidence type="ECO:0000256" key="4">
    <source>
        <dbReference type="ARBA" id="ARBA00022722"/>
    </source>
</evidence>
<keyword evidence="11" id="KW-0472">Membrane</keyword>
<dbReference type="EMBL" id="JBGMDY010000009">
    <property type="protein sequence ID" value="KAL2321981.1"/>
    <property type="molecule type" value="Genomic_DNA"/>
</dbReference>
<evidence type="ECO:0000256" key="9">
    <source>
        <dbReference type="ARBA" id="ARBA00023204"/>
    </source>
</evidence>
<dbReference type="InterPro" id="IPR036691">
    <property type="entry name" value="Endo/exonu/phosph_ase_sf"/>
</dbReference>
<dbReference type="AlphaFoldDB" id="A0ABD1LET8"/>
<evidence type="ECO:0000256" key="2">
    <source>
        <dbReference type="ARBA" id="ARBA00001946"/>
    </source>
</evidence>
<comment type="subcellular location">
    <subcellularLocation>
        <location evidence="3">Nucleus</location>
    </subcellularLocation>
</comment>
<dbReference type="GO" id="GO:0046872">
    <property type="term" value="F:metal ion binding"/>
    <property type="evidence" value="ECO:0007669"/>
    <property type="project" value="UniProtKB-KW"/>
</dbReference>
<keyword evidence="9" id="KW-0234">DNA repair</keyword>
<evidence type="ECO:0000256" key="8">
    <source>
        <dbReference type="ARBA" id="ARBA00022842"/>
    </source>
</evidence>
<keyword evidence="8" id="KW-0460">Magnesium</keyword>
<evidence type="ECO:0000256" key="3">
    <source>
        <dbReference type="ARBA" id="ARBA00004123"/>
    </source>
</evidence>
<reference evidence="12 13" key="1">
    <citation type="submission" date="2024-08" db="EMBL/GenBank/DDBJ databases">
        <title>Insights into the chromosomal genome structure of Flemingia macrophylla.</title>
        <authorList>
            <person name="Ding Y."/>
            <person name="Zhao Y."/>
            <person name="Bi W."/>
            <person name="Wu M."/>
            <person name="Zhao G."/>
            <person name="Gong Y."/>
            <person name="Li W."/>
            <person name="Zhang P."/>
        </authorList>
    </citation>
    <scope>NUCLEOTIDE SEQUENCE [LARGE SCALE GENOMIC DNA]</scope>
    <source>
        <strain evidence="12">DYQJB</strain>
        <tissue evidence="12">Leaf</tissue>
    </source>
</reference>
<keyword evidence="13" id="KW-1185">Reference proteome</keyword>
<dbReference type="GO" id="GO:0004518">
    <property type="term" value="F:nuclease activity"/>
    <property type="evidence" value="ECO:0007669"/>
    <property type="project" value="UniProtKB-KW"/>
</dbReference>
<dbReference type="InterPro" id="IPR051547">
    <property type="entry name" value="TDP2-like"/>
</dbReference>
<comment type="cofactor">
    <cofactor evidence="1">
        <name>Mn(2+)</name>
        <dbReference type="ChEBI" id="CHEBI:29035"/>
    </cofactor>
</comment>
<keyword evidence="11" id="KW-1133">Transmembrane helix</keyword>
<keyword evidence="11" id="KW-0812">Transmembrane</keyword>
<dbReference type="GO" id="GO:0006281">
    <property type="term" value="P:DNA repair"/>
    <property type="evidence" value="ECO:0007669"/>
    <property type="project" value="UniProtKB-KW"/>
</dbReference>
<accession>A0ABD1LET8</accession>
<keyword evidence="7" id="KW-0378">Hydrolase</keyword>
<dbReference type="PANTHER" id="PTHR15822:SF4">
    <property type="entry name" value="TYROSYL-DNA PHOSPHODIESTERASE 2"/>
    <property type="match status" value="1"/>
</dbReference>
<dbReference type="Gene3D" id="3.60.10.10">
    <property type="entry name" value="Endonuclease/exonuclease/phosphatase"/>
    <property type="match status" value="1"/>
</dbReference>
<evidence type="ECO:0000256" key="11">
    <source>
        <dbReference type="SAM" id="Phobius"/>
    </source>
</evidence>
<keyword evidence="5" id="KW-0479">Metal-binding</keyword>
<evidence type="ECO:0000256" key="5">
    <source>
        <dbReference type="ARBA" id="ARBA00022723"/>
    </source>
</evidence>
<evidence type="ECO:0000313" key="13">
    <source>
        <dbReference type="Proteomes" id="UP001603857"/>
    </source>
</evidence>
<sequence length="216" mass="24274">MTLFSSLSSLPLKCSCKACTFSNPYNKPFCEVCCPVLSLSNLNELNDATDLNFSIGSVFFPLRPCNKRKANHVVQVLDSDHSSERASLKPKFPKKATNVSENTDSRTASSSFKILNYNVWFREDLELHKRMKVIGDLVQLHSPDAISLISGFTLPYLLWFLNLCAFVLLLNLIATGEESSQEDLMRNQEGVSSHLFFNQGDEFVEEDNHDEGKGIL</sequence>
<keyword evidence="10" id="KW-0539">Nucleus</keyword>
<organism evidence="12 13">
    <name type="scientific">Flemingia macrophylla</name>
    <dbReference type="NCBI Taxonomy" id="520843"/>
    <lineage>
        <taxon>Eukaryota</taxon>
        <taxon>Viridiplantae</taxon>
        <taxon>Streptophyta</taxon>
        <taxon>Embryophyta</taxon>
        <taxon>Tracheophyta</taxon>
        <taxon>Spermatophyta</taxon>
        <taxon>Magnoliopsida</taxon>
        <taxon>eudicotyledons</taxon>
        <taxon>Gunneridae</taxon>
        <taxon>Pentapetalae</taxon>
        <taxon>rosids</taxon>
        <taxon>fabids</taxon>
        <taxon>Fabales</taxon>
        <taxon>Fabaceae</taxon>
        <taxon>Papilionoideae</taxon>
        <taxon>50 kb inversion clade</taxon>
        <taxon>NPAAA clade</taxon>
        <taxon>indigoferoid/millettioid clade</taxon>
        <taxon>Phaseoleae</taxon>
        <taxon>Flemingia</taxon>
    </lineage>
</organism>
<dbReference type="GO" id="GO:0005634">
    <property type="term" value="C:nucleus"/>
    <property type="evidence" value="ECO:0007669"/>
    <property type="project" value="UniProtKB-SubCell"/>
</dbReference>
<evidence type="ECO:0000256" key="6">
    <source>
        <dbReference type="ARBA" id="ARBA00022763"/>
    </source>
</evidence>
<evidence type="ECO:0000256" key="10">
    <source>
        <dbReference type="ARBA" id="ARBA00023242"/>
    </source>
</evidence>